<evidence type="ECO:0000256" key="4">
    <source>
        <dbReference type="ARBA" id="ARBA00022801"/>
    </source>
</evidence>
<comment type="subcellular location">
    <subcellularLocation>
        <location evidence="1">Membrane</location>
    </subcellularLocation>
</comment>
<dbReference type="Pfam" id="PF01343">
    <property type="entry name" value="Peptidase_S49"/>
    <property type="match status" value="2"/>
</dbReference>
<organism evidence="9 10">
    <name type="scientific">Piscinibacter gummiphilus</name>
    <dbReference type="NCBI Taxonomy" id="946333"/>
    <lineage>
        <taxon>Bacteria</taxon>
        <taxon>Pseudomonadati</taxon>
        <taxon>Pseudomonadota</taxon>
        <taxon>Betaproteobacteria</taxon>
        <taxon>Burkholderiales</taxon>
        <taxon>Sphaerotilaceae</taxon>
        <taxon>Piscinibacter</taxon>
    </lineage>
</organism>
<evidence type="ECO:0000256" key="6">
    <source>
        <dbReference type="ARBA" id="ARBA00023136"/>
    </source>
</evidence>
<dbReference type="CDD" id="cd07018">
    <property type="entry name" value="S49_SppA_67K_type"/>
    <property type="match status" value="1"/>
</dbReference>
<feature type="domain" description="Peptidase S49" evidence="8">
    <location>
        <begin position="388"/>
        <end position="538"/>
    </location>
</feature>
<dbReference type="InterPro" id="IPR047272">
    <property type="entry name" value="S49_SppA_C"/>
</dbReference>
<dbReference type="PANTHER" id="PTHR33209">
    <property type="entry name" value="PROTEASE 4"/>
    <property type="match status" value="1"/>
</dbReference>
<gene>
    <name evidence="9" type="primary">sppA</name>
    <name evidence="9" type="ORF">RXV79_24830</name>
</gene>
<dbReference type="NCBIfam" id="TIGR00705">
    <property type="entry name" value="SppA_67K"/>
    <property type="match status" value="1"/>
</dbReference>
<evidence type="ECO:0000256" key="1">
    <source>
        <dbReference type="ARBA" id="ARBA00004370"/>
    </source>
</evidence>
<keyword evidence="4" id="KW-0378">Hydrolase</keyword>
<dbReference type="RefSeq" id="WP_316700795.1">
    <property type="nucleotide sequence ID" value="NZ_CP136336.1"/>
</dbReference>
<dbReference type="InterPro" id="IPR004635">
    <property type="entry name" value="Pept_S49_SppA"/>
</dbReference>
<protein>
    <submittedName>
        <fullName evidence="9">Signal peptide peptidase SppA</fullName>
    </submittedName>
</protein>
<dbReference type="Proteomes" id="UP001303946">
    <property type="component" value="Chromosome"/>
</dbReference>
<dbReference type="EMBL" id="CP136336">
    <property type="protein sequence ID" value="WOB08113.1"/>
    <property type="molecule type" value="Genomic_DNA"/>
</dbReference>
<dbReference type="CDD" id="cd07023">
    <property type="entry name" value="S49_Sppa_N_C"/>
    <property type="match status" value="1"/>
</dbReference>
<reference evidence="9 10" key="1">
    <citation type="submission" date="2023-10" db="EMBL/GenBank/DDBJ databases">
        <title>Bacteria for the degradation of biodegradable plastic PBAT(Polybutylene adipate terephthalate).</title>
        <authorList>
            <person name="Weon H.-Y."/>
            <person name="Yeon J."/>
        </authorList>
    </citation>
    <scope>NUCLEOTIDE SEQUENCE [LARGE SCALE GENOMIC DNA]</scope>
    <source>
        <strain evidence="9 10">SBD 7-3</strain>
    </source>
</reference>
<evidence type="ECO:0000313" key="10">
    <source>
        <dbReference type="Proteomes" id="UP001303946"/>
    </source>
</evidence>
<keyword evidence="7" id="KW-0812">Transmembrane</keyword>
<keyword evidence="3" id="KW-0645">Protease</keyword>
<keyword evidence="5" id="KW-0720">Serine protease</keyword>
<evidence type="ECO:0000256" key="5">
    <source>
        <dbReference type="ARBA" id="ARBA00022825"/>
    </source>
</evidence>
<feature type="transmembrane region" description="Helical" evidence="7">
    <location>
        <begin position="26"/>
        <end position="45"/>
    </location>
</feature>
<proteinExistence type="inferred from homology"/>
<dbReference type="InterPro" id="IPR004634">
    <property type="entry name" value="Pept_S49_pIV"/>
</dbReference>
<evidence type="ECO:0000259" key="8">
    <source>
        <dbReference type="Pfam" id="PF01343"/>
    </source>
</evidence>
<dbReference type="Gene3D" id="3.90.226.10">
    <property type="entry name" value="2-enoyl-CoA Hydratase, Chain A, domain 1"/>
    <property type="match status" value="3"/>
</dbReference>
<comment type="similarity">
    <text evidence="2">Belongs to the peptidase S49 family.</text>
</comment>
<evidence type="ECO:0000256" key="7">
    <source>
        <dbReference type="SAM" id="Phobius"/>
    </source>
</evidence>
<evidence type="ECO:0000313" key="9">
    <source>
        <dbReference type="EMBL" id="WOB08113.1"/>
    </source>
</evidence>
<feature type="domain" description="Peptidase S49" evidence="8">
    <location>
        <begin position="135"/>
        <end position="289"/>
    </location>
</feature>
<name>A0ABZ0CZ24_9BURK</name>
<sequence length="616" mass="66150">MSTAPRSAVRRWLGRIWWLIDGTRRLVFNLVFLLILVVVLVALFTSGAPKLDDKTALVLNLRGPLVEQHAQGVRDAAFAQLSGEAPRSTQLRDVLTVLDAAARDPHITHAVLLLDEFQGGGMASLREVAAAMQRFRASGKKLTAWSGHYEQAQYFLAAQADEVLLHPMGMVFVKGFGRYQNYYRDALDKLGISVNLVRAGTYKNFGEPFTLNGPSPETIEAMGYAYNGLWGTYVEGVEKARKLPAGTLMAIINELPARLAAAGGDPAKLALSAKLVDGLKTRDELRQLMIERGAKDPEGKTFRQVSFDNYLARQKPAVVGDAIGVVIAEGEIVDGRAPAGQVGGLSTADLIRKARDDKSVKAVVLRVNSPGGSAYASELIRRELELTRAAGKPVIVSMGDVAASGGYWISLATDELLADPGTVTGSIGVFTLLPSADKALEKIGVHTGGVTTTWLAGAGDPRRPLDPRFAELLQATINHVYSDFTTKAAQARKTTPDKIDAVAQGRVWTGAQAKERGLVDTLGGYADALKAAAKRAQLGTNPRVVYIQPEPGRAERLLEWLSASVHASASRWLDAQVAPGVAPVLREARRELGWVSELTEGRKPFAAVAHCLCSAP</sequence>
<dbReference type="NCBIfam" id="TIGR00706">
    <property type="entry name" value="SppA_dom"/>
    <property type="match status" value="1"/>
</dbReference>
<dbReference type="Gene3D" id="6.20.330.10">
    <property type="match status" value="1"/>
</dbReference>
<dbReference type="InterPro" id="IPR029045">
    <property type="entry name" value="ClpP/crotonase-like_dom_sf"/>
</dbReference>
<dbReference type="SUPFAM" id="SSF52096">
    <property type="entry name" value="ClpP/crotonase"/>
    <property type="match status" value="2"/>
</dbReference>
<dbReference type="PIRSF" id="PIRSF001217">
    <property type="entry name" value="Protease_4_SppA"/>
    <property type="match status" value="1"/>
</dbReference>
<accession>A0ABZ0CZ24</accession>
<dbReference type="InterPro" id="IPR047217">
    <property type="entry name" value="S49_SppA_67K_type_N"/>
</dbReference>
<dbReference type="InterPro" id="IPR002142">
    <property type="entry name" value="Peptidase_S49"/>
</dbReference>
<keyword evidence="6 7" id="KW-0472">Membrane</keyword>
<evidence type="ECO:0000256" key="2">
    <source>
        <dbReference type="ARBA" id="ARBA00008683"/>
    </source>
</evidence>
<dbReference type="PANTHER" id="PTHR33209:SF1">
    <property type="entry name" value="PEPTIDASE S49 DOMAIN-CONTAINING PROTEIN"/>
    <property type="match status" value="1"/>
</dbReference>
<keyword evidence="10" id="KW-1185">Reference proteome</keyword>
<keyword evidence="7" id="KW-1133">Transmembrane helix</keyword>
<evidence type="ECO:0000256" key="3">
    <source>
        <dbReference type="ARBA" id="ARBA00022670"/>
    </source>
</evidence>